<dbReference type="NCBIfam" id="TIGR00281">
    <property type="entry name" value="SMC-Scp complex subunit ScpB"/>
    <property type="match status" value="1"/>
</dbReference>
<evidence type="ECO:0000256" key="1">
    <source>
        <dbReference type="ARBA" id="ARBA00022490"/>
    </source>
</evidence>
<dbReference type="GeneID" id="48887947"/>
<dbReference type="PIRSF" id="PIRSF019345">
    <property type="entry name" value="ScpB"/>
    <property type="match status" value="1"/>
</dbReference>
<sequence length="179" mass="19992">MDNMGIIEALLYTAGDEGLEEKQLIEILDIDNVALDNLISSYYSTGLTIQKFGSTYILTSKKEAASYIEQLIEQKANMKLSQAAMETLSIIAYNQPLTRSDIELIRGINSDGAVRTLIARGLIEAKDVESSRSHLLQTTDLFLNVFGIEKIEDLPTTEEDEEEMEDFFSNLVNQKGDSK</sequence>
<dbReference type="Pfam" id="PF04079">
    <property type="entry name" value="SMC_ScpB"/>
    <property type="match status" value="1"/>
</dbReference>
<evidence type="ECO:0000313" key="7">
    <source>
        <dbReference type="EMBL" id="PTF11878.1"/>
    </source>
</evidence>
<dbReference type="PANTHER" id="PTHR34298">
    <property type="entry name" value="SEGREGATION AND CONDENSATION PROTEIN B"/>
    <property type="match status" value="1"/>
</dbReference>
<dbReference type="EMBL" id="PYZL01000014">
    <property type="protein sequence ID" value="PTE73942.1"/>
    <property type="molecule type" value="Genomic_DNA"/>
</dbReference>
<comment type="subcellular location">
    <subcellularLocation>
        <location evidence="5">Cytoplasm</location>
    </subcellularLocation>
    <text evidence="5">Associated with two foci at the outer edges of the nucleoid region in young cells, and at four foci within both cell halves in older cells.</text>
</comment>
<reference evidence="6" key="2">
    <citation type="submission" date="2018-03" db="EMBL/GenBank/DDBJ databases">
        <authorList>
            <person name="Keele B.F."/>
        </authorList>
    </citation>
    <scope>NUCLEOTIDE SEQUENCE</scope>
    <source>
        <strain evidence="7">SNUC 4143</strain>
        <strain evidence="6">SNUC 761</strain>
    </source>
</reference>
<comment type="function">
    <text evidence="5">Participates in chromosomal partition during cell division. May act via the formation of a condensin-like complex containing Smc and ScpA that pull DNA away from mid-cell into both cell halves.</text>
</comment>
<keyword evidence="2 5" id="KW-0132">Cell division</keyword>
<keyword evidence="3 5" id="KW-0159">Chromosome partition</keyword>
<dbReference type="OrthoDB" id="9806226at2"/>
<evidence type="ECO:0000256" key="3">
    <source>
        <dbReference type="ARBA" id="ARBA00022829"/>
    </source>
</evidence>
<proteinExistence type="inferred from homology"/>
<name>A0A2K4DJV7_9STAP</name>
<comment type="caution">
    <text evidence="6">The sequence shown here is derived from an EMBL/GenBank/DDBJ whole genome shotgun (WGS) entry which is preliminary data.</text>
</comment>
<dbReference type="Proteomes" id="UP000242088">
    <property type="component" value="Unassembled WGS sequence"/>
</dbReference>
<dbReference type="Gene3D" id="1.10.10.10">
    <property type="entry name" value="Winged helix-like DNA-binding domain superfamily/Winged helix DNA-binding domain"/>
    <property type="match status" value="2"/>
</dbReference>
<evidence type="ECO:0000313" key="11">
    <source>
        <dbReference type="Proteomes" id="UP000243350"/>
    </source>
</evidence>
<evidence type="ECO:0000313" key="6">
    <source>
        <dbReference type="EMBL" id="PTE73942.1"/>
    </source>
</evidence>
<dbReference type="HAMAP" id="MF_01804">
    <property type="entry name" value="ScpB"/>
    <property type="match status" value="1"/>
</dbReference>
<dbReference type="GO" id="GO:0051301">
    <property type="term" value="P:cell division"/>
    <property type="evidence" value="ECO:0007669"/>
    <property type="project" value="UniProtKB-KW"/>
</dbReference>
<dbReference type="PANTHER" id="PTHR34298:SF2">
    <property type="entry name" value="SEGREGATION AND CONDENSATION PROTEIN B"/>
    <property type="match status" value="1"/>
</dbReference>
<comment type="similarity">
    <text evidence="5">Belongs to the ScpB family.</text>
</comment>
<dbReference type="AlphaFoldDB" id="A0A2K4DJV7"/>
<keyword evidence="9" id="KW-1185">Reference proteome</keyword>
<organism evidence="6 10">
    <name type="scientific">Staphylococcus devriesei</name>
    <dbReference type="NCBI Taxonomy" id="586733"/>
    <lineage>
        <taxon>Bacteria</taxon>
        <taxon>Bacillati</taxon>
        <taxon>Bacillota</taxon>
        <taxon>Bacilli</taxon>
        <taxon>Bacillales</taxon>
        <taxon>Staphylococcaceae</taxon>
        <taxon>Staphylococcus</taxon>
    </lineage>
</organism>
<dbReference type="EMBL" id="PYZH01000083">
    <property type="protein sequence ID" value="PTF11878.1"/>
    <property type="molecule type" value="Genomic_DNA"/>
</dbReference>
<evidence type="ECO:0000256" key="4">
    <source>
        <dbReference type="ARBA" id="ARBA00023306"/>
    </source>
</evidence>
<dbReference type="Proteomes" id="UP000242547">
    <property type="component" value="Unassembled WGS sequence"/>
</dbReference>
<dbReference type="Proteomes" id="UP000243350">
    <property type="component" value="Unassembled WGS sequence"/>
</dbReference>
<evidence type="ECO:0000313" key="10">
    <source>
        <dbReference type="Proteomes" id="UP000242547"/>
    </source>
</evidence>
<dbReference type="InterPro" id="IPR005234">
    <property type="entry name" value="ScpB_csome_segregation"/>
</dbReference>
<dbReference type="InterPro" id="IPR036390">
    <property type="entry name" value="WH_DNA-bd_sf"/>
</dbReference>
<evidence type="ECO:0000256" key="5">
    <source>
        <dbReference type="HAMAP-Rule" id="MF_01804"/>
    </source>
</evidence>
<reference evidence="9 10" key="1">
    <citation type="journal article" date="2016" name="Front. Microbiol.">
        <title>Comprehensive Phylogenetic Analysis of Bovine Non-aureus Staphylococci Species Based on Whole-Genome Sequencing.</title>
        <authorList>
            <person name="Naushad S."/>
            <person name="Barkema H.W."/>
            <person name="Luby C."/>
            <person name="Condas L.A."/>
            <person name="Nobrega D.B."/>
            <person name="Carson D.A."/>
            <person name="De Buck J."/>
        </authorList>
    </citation>
    <scope>NUCLEOTIDE SEQUENCE [LARGE SCALE GENOMIC DNA]</scope>
    <source>
        <strain evidence="8 9">SNUC 1409</strain>
        <strain evidence="7 11">SNUC 4143</strain>
        <strain evidence="6 10">SNUC 761</strain>
    </source>
</reference>
<dbReference type="GO" id="GO:0006260">
    <property type="term" value="P:DNA replication"/>
    <property type="evidence" value="ECO:0007669"/>
    <property type="project" value="UniProtKB-UniRule"/>
</dbReference>
<comment type="subunit">
    <text evidence="5">Homodimer. Homodimerization may be required to stabilize the binding of ScpA to the Smc head domains. Component of a cohesin-like complex composed of ScpA, ScpB and the Smc homodimer, in which ScpA and ScpB bind to the head domain of Smc. The presence of the three proteins is required for the association of the complex with DNA.</text>
</comment>
<dbReference type="GO" id="GO:0005737">
    <property type="term" value="C:cytoplasm"/>
    <property type="evidence" value="ECO:0007669"/>
    <property type="project" value="UniProtKB-SubCell"/>
</dbReference>
<dbReference type="GO" id="GO:0051304">
    <property type="term" value="P:chromosome separation"/>
    <property type="evidence" value="ECO:0007669"/>
    <property type="project" value="InterPro"/>
</dbReference>
<evidence type="ECO:0000256" key="2">
    <source>
        <dbReference type="ARBA" id="ARBA00022618"/>
    </source>
</evidence>
<evidence type="ECO:0000313" key="9">
    <source>
        <dbReference type="Proteomes" id="UP000242088"/>
    </source>
</evidence>
<keyword evidence="4 5" id="KW-0131">Cell cycle</keyword>
<dbReference type="SUPFAM" id="SSF46785">
    <property type="entry name" value="Winged helix' DNA-binding domain"/>
    <property type="match status" value="2"/>
</dbReference>
<protein>
    <recommendedName>
        <fullName evidence="5">Segregation and condensation protein B</fullName>
    </recommendedName>
</protein>
<gene>
    <name evidence="5 6" type="primary">scpB</name>
    <name evidence="6" type="ORF">BUY44_03555</name>
    <name evidence="8" type="ORF">BUY47_01665</name>
    <name evidence="7" type="ORF">BUY48_10140</name>
</gene>
<evidence type="ECO:0000313" key="8">
    <source>
        <dbReference type="EMBL" id="PTF15512.1"/>
    </source>
</evidence>
<keyword evidence="1 5" id="KW-0963">Cytoplasm</keyword>
<dbReference type="EMBL" id="PYZI01000001">
    <property type="protein sequence ID" value="PTF15512.1"/>
    <property type="molecule type" value="Genomic_DNA"/>
</dbReference>
<dbReference type="InterPro" id="IPR036388">
    <property type="entry name" value="WH-like_DNA-bd_sf"/>
</dbReference>
<dbReference type="RefSeq" id="WP_103167056.1">
    <property type="nucleotide sequence ID" value="NZ_CP130489.1"/>
</dbReference>
<reference evidence="8" key="3">
    <citation type="submission" date="2018-03" db="EMBL/GenBank/DDBJ databases">
        <authorList>
            <person name="Naushad S."/>
        </authorList>
    </citation>
    <scope>NUCLEOTIDE SEQUENCE</scope>
    <source>
        <strain evidence="8">SNUC 1409</strain>
    </source>
</reference>
<accession>A0A2K4DJV7</accession>